<dbReference type="Pfam" id="PF00263">
    <property type="entry name" value="Secretin"/>
    <property type="match status" value="1"/>
</dbReference>
<name>A0A662ZGT5_9GAMM</name>
<dbReference type="OrthoDB" id="9775455at2"/>
<evidence type="ECO:0000313" key="16">
    <source>
        <dbReference type="Proteomes" id="UP000243745"/>
    </source>
</evidence>
<keyword evidence="5" id="KW-0812">Transmembrane</keyword>
<proteinExistence type="inferred from homology"/>
<accession>A0A662ZGT5</accession>
<organism evidence="15 16">
    <name type="scientific">Ruminobacter amylophilus</name>
    <dbReference type="NCBI Taxonomy" id="867"/>
    <lineage>
        <taxon>Bacteria</taxon>
        <taxon>Pseudomonadati</taxon>
        <taxon>Pseudomonadota</taxon>
        <taxon>Gammaproteobacteria</taxon>
        <taxon>Aeromonadales</taxon>
        <taxon>Succinivibrionaceae</taxon>
        <taxon>Ruminobacter</taxon>
    </lineage>
</organism>
<evidence type="ECO:0000256" key="5">
    <source>
        <dbReference type="ARBA" id="ARBA00022692"/>
    </source>
</evidence>
<feature type="domain" description="NolW-like" evidence="13">
    <location>
        <begin position="128"/>
        <end position="191"/>
    </location>
</feature>
<evidence type="ECO:0000256" key="1">
    <source>
        <dbReference type="ARBA" id="ARBA00004442"/>
    </source>
</evidence>
<evidence type="ECO:0000259" key="14">
    <source>
        <dbReference type="Pfam" id="PF21305"/>
    </source>
</evidence>
<feature type="domain" description="Type II/III secretion system secretin-like" evidence="12">
    <location>
        <begin position="418"/>
        <end position="582"/>
    </location>
</feature>
<dbReference type="Pfam" id="PF21305">
    <property type="entry name" value="type_II_gspD_N0"/>
    <property type="match status" value="1"/>
</dbReference>
<evidence type="ECO:0000313" key="15">
    <source>
        <dbReference type="EMBL" id="SFP12478.1"/>
    </source>
</evidence>
<feature type="signal peptide" evidence="11">
    <location>
        <begin position="1"/>
        <end position="28"/>
    </location>
</feature>
<keyword evidence="6 11" id="KW-0732">Signal</keyword>
<keyword evidence="3 10" id="KW-0813">Transport</keyword>
<evidence type="ECO:0000256" key="4">
    <source>
        <dbReference type="ARBA" id="ARBA00022452"/>
    </source>
</evidence>
<dbReference type="InterPro" id="IPR005644">
    <property type="entry name" value="NolW-like"/>
</dbReference>
<feature type="domain" description="NolW-like" evidence="13">
    <location>
        <begin position="269"/>
        <end position="345"/>
    </location>
</feature>
<dbReference type="GO" id="GO:0009279">
    <property type="term" value="C:cell outer membrane"/>
    <property type="evidence" value="ECO:0007669"/>
    <property type="project" value="UniProtKB-SubCell"/>
</dbReference>
<dbReference type="RefSeq" id="WP_093140632.1">
    <property type="nucleotide sequence ID" value="NZ_FOXF01000005.1"/>
</dbReference>
<evidence type="ECO:0000256" key="6">
    <source>
        <dbReference type="ARBA" id="ARBA00022729"/>
    </source>
</evidence>
<sequence>MKINSLKKSCCAVALSLALFGYGSVLNAAEFSASFKGTDINEFISTVGKNLNKNFIVDPAVRGKINVRSYDLLNEEEYYQFFLSVLEVYGYAVVETDHNVYKVVRSAVAKTAGVPVSESGGIGDEMITRVVPVRNVSVRELAPLLRGLIDNQGAGNVVHYEPSNVLLITGRAQVVNRLADIVNRVDKAGNQEVEIVKLEHASANEVVRVVNTIIKEDASKSATSALLTPKMVADERTNSVVVSGEPRARERVIKIINKLDMDQASSGNTRVFYLRYAKAAEVIETLNGVSKSITGNDGASNGTSSGAKINIYSNEATNSIIVNAEPNYIKEIENIIRKLDIKRAQVLVEAIIVEISDSTSASLGIQWGNTSGGMVQFTGSQVPVSNLVTTSGISSLAKLNGGGIGFYSGNWFGLLSMVQADSRNDVLSTPSIITMDNEEAEFNVGQEVPVKTGTQTSTSDTSVRYDTIERKTVGTKLKFTPQINEGDSVMLTLEQEVSSVNSSSAKDENGATFDVRTIKNSVLVKSGDTVVLGGLMNNQTVESVTKVPFLGDIPILGELFKYTSSSYEKRNLMVFLRPIILREDGDYAELSAAKYSMFRNEQLQRNKRGLRLLPITLSTPVMPELNSTIVIAPDVIQVVNSNEPK</sequence>
<evidence type="ECO:0000256" key="8">
    <source>
        <dbReference type="ARBA" id="ARBA00023136"/>
    </source>
</evidence>
<feature type="chain" id="PRO_5024853588" evidence="11">
    <location>
        <begin position="29"/>
        <end position="645"/>
    </location>
</feature>
<keyword evidence="16" id="KW-1185">Reference proteome</keyword>
<comment type="similarity">
    <text evidence="2">Belongs to the bacterial secretin family. GSP D subfamily.</text>
</comment>
<keyword evidence="7" id="KW-0653">Protein transport</keyword>
<keyword evidence="4" id="KW-1134">Transmembrane beta strand</keyword>
<protein>
    <submittedName>
        <fullName evidence="15">General secretion pathway protein D</fullName>
    </submittedName>
</protein>
<comment type="subcellular location">
    <subcellularLocation>
        <location evidence="1 10">Cell outer membrane</location>
    </subcellularLocation>
</comment>
<dbReference type="Gene3D" id="3.30.1370.120">
    <property type="match status" value="3"/>
</dbReference>
<dbReference type="PANTHER" id="PTHR30332">
    <property type="entry name" value="PROBABLE GENERAL SECRETION PATHWAY PROTEIN D"/>
    <property type="match status" value="1"/>
</dbReference>
<keyword evidence="9" id="KW-0998">Cell outer membrane</keyword>
<dbReference type="Pfam" id="PF03958">
    <property type="entry name" value="Secretin_N"/>
    <property type="match status" value="3"/>
</dbReference>
<evidence type="ECO:0000256" key="10">
    <source>
        <dbReference type="RuleBase" id="RU004004"/>
    </source>
</evidence>
<dbReference type="InterPro" id="IPR001775">
    <property type="entry name" value="GspD/PilQ"/>
</dbReference>
<dbReference type="InterPro" id="IPR004845">
    <property type="entry name" value="T2SS_GspD_CS"/>
</dbReference>
<dbReference type="EMBL" id="FOXF01000005">
    <property type="protein sequence ID" value="SFP12478.1"/>
    <property type="molecule type" value="Genomic_DNA"/>
</dbReference>
<dbReference type="PRINTS" id="PR01032">
    <property type="entry name" value="PHAGEIV"/>
</dbReference>
<reference evidence="15 16" key="1">
    <citation type="submission" date="2016-10" db="EMBL/GenBank/DDBJ databases">
        <authorList>
            <person name="Varghese N."/>
            <person name="Submissions S."/>
        </authorList>
    </citation>
    <scope>NUCLEOTIDE SEQUENCE [LARGE SCALE GENOMIC DNA]</scope>
    <source>
        <strain evidence="15 16">DSM 1361</strain>
    </source>
</reference>
<dbReference type="InterPro" id="IPR013356">
    <property type="entry name" value="T2SS_GspD"/>
</dbReference>
<dbReference type="PROSITE" id="PS00875">
    <property type="entry name" value="T2SP_D"/>
    <property type="match status" value="1"/>
</dbReference>
<dbReference type="InterPro" id="IPR049371">
    <property type="entry name" value="GspD-like_N0"/>
</dbReference>
<dbReference type="NCBIfam" id="TIGR02517">
    <property type="entry name" value="type_II_gspD"/>
    <property type="match status" value="1"/>
</dbReference>
<dbReference type="Proteomes" id="UP000243745">
    <property type="component" value="Unassembled WGS sequence"/>
</dbReference>
<dbReference type="PRINTS" id="PR00811">
    <property type="entry name" value="BCTERIALGSPD"/>
</dbReference>
<dbReference type="InterPro" id="IPR038591">
    <property type="entry name" value="NolW-like_sf"/>
</dbReference>
<keyword evidence="8" id="KW-0472">Membrane</keyword>
<dbReference type="GO" id="GO:0015628">
    <property type="term" value="P:protein secretion by the type II secretion system"/>
    <property type="evidence" value="ECO:0007669"/>
    <property type="project" value="InterPro"/>
</dbReference>
<dbReference type="AlphaFoldDB" id="A0A662ZGT5"/>
<evidence type="ECO:0000256" key="3">
    <source>
        <dbReference type="ARBA" id="ARBA00022448"/>
    </source>
</evidence>
<evidence type="ECO:0000256" key="7">
    <source>
        <dbReference type="ARBA" id="ARBA00022927"/>
    </source>
</evidence>
<dbReference type="GO" id="GO:0015627">
    <property type="term" value="C:type II protein secretion system complex"/>
    <property type="evidence" value="ECO:0007669"/>
    <property type="project" value="InterPro"/>
</dbReference>
<dbReference type="InterPro" id="IPR004846">
    <property type="entry name" value="T2SS/T3SS_dom"/>
</dbReference>
<evidence type="ECO:0000256" key="2">
    <source>
        <dbReference type="ARBA" id="ARBA00006980"/>
    </source>
</evidence>
<evidence type="ECO:0000256" key="9">
    <source>
        <dbReference type="ARBA" id="ARBA00023237"/>
    </source>
</evidence>
<dbReference type="PANTHER" id="PTHR30332:SF24">
    <property type="entry name" value="SECRETIN GSPD-RELATED"/>
    <property type="match status" value="1"/>
</dbReference>
<feature type="domain" description="NolW-like" evidence="13">
    <location>
        <begin position="193"/>
        <end position="263"/>
    </location>
</feature>
<feature type="domain" description="GspD-like N0" evidence="14">
    <location>
        <begin position="34"/>
        <end position="103"/>
    </location>
</feature>
<evidence type="ECO:0000259" key="12">
    <source>
        <dbReference type="Pfam" id="PF00263"/>
    </source>
</evidence>
<evidence type="ECO:0000256" key="11">
    <source>
        <dbReference type="SAM" id="SignalP"/>
    </source>
</evidence>
<gene>
    <name evidence="15" type="ORF">SAMN02910344_00499</name>
</gene>
<evidence type="ECO:0000259" key="13">
    <source>
        <dbReference type="Pfam" id="PF03958"/>
    </source>
</evidence>
<dbReference type="InterPro" id="IPR050810">
    <property type="entry name" value="Bact_Secretion_Sys_Channel"/>
</dbReference>